<keyword evidence="3" id="KW-1185">Reference proteome</keyword>
<dbReference type="InterPro" id="IPR016181">
    <property type="entry name" value="Acyl_CoA_acyltransferase"/>
</dbReference>
<dbReference type="Gene3D" id="3.40.630.30">
    <property type="match status" value="1"/>
</dbReference>
<organism evidence="2 3">
    <name type="scientific">Larkinella knui</name>
    <dbReference type="NCBI Taxonomy" id="2025310"/>
    <lineage>
        <taxon>Bacteria</taxon>
        <taxon>Pseudomonadati</taxon>
        <taxon>Bacteroidota</taxon>
        <taxon>Cytophagia</taxon>
        <taxon>Cytophagales</taxon>
        <taxon>Spirosomataceae</taxon>
        <taxon>Larkinella</taxon>
    </lineage>
</organism>
<dbReference type="AlphaFoldDB" id="A0A3P1CIJ9"/>
<protein>
    <submittedName>
        <fullName evidence="2">N-acetyltransferase</fullName>
    </submittedName>
</protein>
<keyword evidence="2" id="KW-0808">Transferase</keyword>
<dbReference type="EMBL" id="RQJP01000004">
    <property type="protein sequence ID" value="RRB12724.1"/>
    <property type="molecule type" value="Genomic_DNA"/>
</dbReference>
<sequence length="197" mass="22894">MDSLSFLTKKGPEIESVFEELAALRIAVFRDYPYLYEGTISYEKDYLKTYAQSARALLFAVYDGLKMVGATTCIPLRDETADIRKPFEQAGFDLDTVFYFGESILLPAYRGRGLGHRFFDEREAHARRFGSFRMTCFCSVERPENHPAKPPDYRPNDAFWIKRGYRKEPSLRSTLEWPDLGEVISTPKPMVYWVRDL</sequence>
<gene>
    <name evidence="2" type="ORF">EHT87_21315</name>
</gene>
<dbReference type="InterPro" id="IPR000182">
    <property type="entry name" value="GNAT_dom"/>
</dbReference>
<evidence type="ECO:0000313" key="3">
    <source>
        <dbReference type="Proteomes" id="UP000274271"/>
    </source>
</evidence>
<name>A0A3P1CIJ9_9BACT</name>
<dbReference type="RefSeq" id="WP_124908675.1">
    <property type="nucleotide sequence ID" value="NZ_RQJP01000004.1"/>
</dbReference>
<evidence type="ECO:0000259" key="1">
    <source>
        <dbReference type="PROSITE" id="PS51186"/>
    </source>
</evidence>
<dbReference type="SUPFAM" id="SSF55729">
    <property type="entry name" value="Acyl-CoA N-acyltransferases (Nat)"/>
    <property type="match status" value="1"/>
</dbReference>
<reference evidence="2 3" key="1">
    <citation type="submission" date="2018-11" db="EMBL/GenBank/DDBJ databases">
        <authorList>
            <person name="Zhou Z."/>
            <person name="Wang G."/>
        </authorList>
    </citation>
    <scope>NUCLEOTIDE SEQUENCE [LARGE SCALE GENOMIC DNA]</scope>
    <source>
        <strain evidence="2 3">KCTC42998</strain>
    </source>
</reference>
<dbReference type="Proteomes" id="UP000274271">
    <property type="component" value="Unassembled WGS sequence"/>
</dbReference>
<dbReference type="PROSITE" id="PS51186">
    <property type="entry name" value="GNAT"/>
    <property type="match status" value="1"/>
</dbReference>
<accession>A0A3P1CIJ9</accession>
<dbReference type="GO" id="GO:0016747">
    <property type="term" value="F:acyltransferase activity, transferring groups other than amino-acyl groups"/>
    <property type="evidence" value="ECO:0007669"/>
    <property type="project" value="InterPro"/>
</dbReference>
<dbReference type="CDD" id="cd04301">
    <property type="entry name" value="NAT_SF"/>
    <property type="match status" value="1"/>
</dbReference>
<proteinExistence type="predicted"/>
<dbReference type="Pfam" id="PF00583">
    <property type="entry name" value="Acetyltransf_1"/>
    <property type="match status" value="1"/>
</dbReference>
<dbReference type="OrthoDB" id="187903at2"/>
<feature type="domain" description="N-acetyltransferase" evidence="1">
    <location>
        <begin position="12"/>
        <end position="197"/>
    </location>
</feature>
<evidence type="ECO:0000313" key="2">
    <source>
        <dbReference type="EMBL" id="RRB12724.1"/>
    </source>
</evidence>
<comment type="caution">
    <text evidence="2">The sequence shown here is derived from an EMBL/GenBank/DDBJ whole genome shotgun (WGS) entry which is preliminary data.</text>
</comment>